<evidence type="ECO:0000256" key="2">
    <source>
        <dbReference type="ARBA" id="ARBA00022679"/>
    </source>
</evidence>
<dbReference type="PANTHER" id="PTHR30160">
    <property type="entry name" value="TETRAACYLDISACCHARIDE 4'-KINASE-RELATED"/>
    <property type="match status" value="1"/>
</dbReference>
<gene>
    <name evidence="3" type="ordered locus">Pnuc_0309</name>
</gene>
<dbReference type="GeneID" id="31480658"/>
<dbReference type="Gene3D" id="3.40.50.2000">
    <property type="entry name" value="Glycogen Phosphorylase B"/>
    <property type="match status" value="2"/>
</dbReference>
<sequence>MQLIPQYSSVCLLSARRYGDAIINAVILKQAAKSRPDIKWIIWTKPEFEPLFKLMGFDQIITAEFPIAGGHKKLIAGGWKNLWRSISHLRTLKIDASIDFIGDTREAFLGSLINTRTHYSPKWENDHWMRKLIWKIPVASAKYLPIASIDDQVYKFIPDLLSKILGVDIALDSKPQPINSKPKIAFHPFSSQLFKQWPAQNWLHLFKELSSNGSETIIFCSQSELKEAQRQFAHLNPQIPIRSCKSIEDLIEQVNKIDLLIGVDSFLVHLASALGKQTIVINAGNKPQWWQPPNSIALGQSGNCPSYPCMNEPTCLGKVGESKCVDSISPDSVLKAVEQMLSTTI</sequence>
<reference evidence="3 4" key="1">
    <citation type="journal article" date="2012" name="Stand. Genomic Sci.">
        <title>Complete genome sequence of Polynucleobacter necessarius subsp. asymbioticus type strain (QLW-P1DMWA-1(T)).</title>
        <authorList>
            <person name="Meincke L."/>
            <person name="Copeland A."/>
            <person name="Lapidus A."/>
            <person name="Lucas S."/>
            <person name="Berry K.W."/>
            <person name="Del Rio T.G."/>
            <person name="Hammon N."/>
            <person name="Dalin E."/>
            <person name="Tice H."/>
            <person name="Pitluck S."/>
            <person name="Richardson P."/>
            <person name="Bruce D."/>
            <person name="Goodwin L."/>
            <person name="Han C."/>
            <person name="Tapia R."/>
            <person name="Detter J.C."/>
            <person name="Schmutz J."/>
            <person name="Brettin T."/>
            <person name="Larimer F."/>
            <person name="Land M."/>
            <person name="Hauser L."/>
            <person name="Kyrpides N.C."/>
            <person name="Ivanova N."/>
            <person name="Goker M."/>
            <person name="Woyke T."/>
            <person name="Wu Q.L."/>
            <person name="Pockl M."/>
            <person name="Hahn M.W."/>
            <person name="Klenk H.P."/>
        </authorList>
    </citation>
    <scope>NUCLEOTIDE SEQUENCE [LARGE SCALE GENOMIC DNA]</scope>
    <source>
        <strain evidence="4">DSM 18221 / CIP 109841 / QLW-P1DMWA-1</strain>
    </source>
</reference>
<proteinExistence type="predicted"/>
<dbReference type="InterPro" id="IPR002201">
    <property type="entry name" value="Glyco_trans_9"/>
</dbReference>
<dbReference type="HOGENOM" id="CLU_833916_0_0_4"/>
<dbReference type="Pfam" id="PF01075">
    <property type="entry name" value="Glyco_transf_9"/>
    <property type="match status" value="1"/>
</dbReference>
<organism evidence="3 4">
    <name type="scientific">Polynucleobacter asymbioticus (strain DSM 18221 / CIP 109841 / QLW-P1DMWA-1)</name>
    <name type="common">Polynucleobacter necessarius subsp. asymbioticus</name>
    <dbReference type="NCBI Taxonomy" id="312153"/>
    <lineage>
        <taxon>Bacteria</taxon>
        <taxon>Pseudomonadati</taxon>
        <taxon>Pseudomonadota</taxon>
        <taxon>Betaproteobacteria</taxon>
        <taxon>Burkholderiales</taxon>
        <taxon>Burkholderiaceae</taxon>
        <taxon>Polynucleobacter</taxon>
    </lineage>
</organism>
<dbReference type="KEGG" id="pnu:Pnuc_0309"/>
<dbReference type="SUPFAM" id="SSF53756">
    <property type="entry name" value="UDP-Glycosyltransferase/glycogen phosphorylase"/>
    <property type="match status" value="1"/>
</dbReference>
<keyword evidence="2 3" id="KW-0808">Transferase</keyword>
<dbReference type="GO" id="GO:0008713">
    <property type="term" value="F:ADP-heptose-lipopolysaccharide heptosyltransferase activity"/>
    <property type="evidence" value="ECO:0007669"/>
    <property type="project" value="TreeGrafter"/>
</dbReference>
<dbReference type="Proteomes" id="UP000000231">
    <property type="component" value="Chromosome"/>
</dbReference>
<evidence type="ECO:0000256" key="1">
    <source>
        <dbReference type="ARBA" id="ARBA00022676"/>
    </source>
</evidence>
<dbReference type="eggNOG" id="COG0859">
    <property type="taxonomic scope" value="Bacteria"/>
</dbReference>
<dbReference type="GO" id="GO:0005829">
    <property type="term" value="C:cytosol"/>
    <property type="evidence" value="ECO:0007669"/>
    <property type="project" value="TreeGrafter"/>
</dbReference>
<evidence type="ECO:0000313" key="3">
    <source>
        <dbReference type="EMBL" id="ABP33530.1"/>
    </source>
</evidence>
<dbReference type="InterPro" id="IPR051199">
    <property type="entry name" value="LPS_LOS_Heptosyltrfase"/>
</dbReference>
<keyword evidence="4" id="KW-1185">Reference proteome</keyword>
<dbReference type="AlphaFoldDB" id="A4SVL6"/>
<accession>A4SVL6</accession>
<name>A4SVL6_POLAQ</name>
<keyword evidence="1" id="KW-0328">Glycosyltransferase</keyword>
<protein>
    <submittedName>
        <fullName evidence="3">Glycosyl transferase, family 9</fullName>
    </submittedName>
</protein>
<dbReference type="GO" id="GO:0009244">
    <property type="term" value="P:lipopolysaccharide core region biosynthetic process"/>
    <property type="evidence" value="ECO:0007669"/>
    <property type="project" value="TreeGrafter"/>
</dbReference>
<evidence type="ECO:0000313" key="4">
    <source>
        <dbReference type="Proteomes" id="UP000000231"/>
    </source>
</evidence>
<dbReference type="RefSeq" id="WP_011902155.1">
    <property type="nucleotide sequence ID" value="NC_009379.1"/>
</dbReference>
<dbReference type="EMBL" id="CP000655">
    <property type="protein sequence ID" value="ABP33530.1"/>
    <property type="molecule type" value="Genomic_DNA"/>
</dbReference>
<dbReference type="CDD" id="cd03789">
    <property type="entry name" value="GT9_LPS_heptosyltransferase"/>
    <property type="match status" value="1"/>
</dbReference>